<gene>
    <name evidence="2" type="primary">jg17416</name>
    <name evidence="2" type="ORF">PAEG_LOCUS8135</name>
</gene>
<dbReference type="EMBL" id="CAKXAJ010023590">
    <property type="protein sequence ID" value="CAH2227891.1"/>
    <property type="molecule type" value="Genomic_DNA"/>
</dbReference>
<feature type="compositionally biased region" description="Basic residues" evidence="1">
    <location>
        <begin position="146"/>
        <end position="157"/>
    </location>
</feature>
<accession>A0A8S4QZE3</accession>
<proteinExistence type="predicted"/>
<feature type="region of interest" description="Disordered" evidence="1">
    <location>
        <begin position="140"/>
        <end position="172"/>
    </location>
</feature>
<comment type="caution">
    <text evidence="2">The sequence shown here is derived from an EMBL/GenBank/DDBJ whole genome shotgun (WGS) entry which is preliminary data.</text>
</comment>
<name>A0A8S4QZE3_9NEOP</name>
<evidence type="ECO:0000313" key="2">
    <source>
        <dbReference type="EMBL" id="CAH2227891.1"/>
    </source>
</evidence>
<reference evidence="2" key="1">
    <citation type="submission" date="2022-03" db="EMBL/GenBank/DDBJ databases">
        <authorList>
            <person name="Lindestad O."/>
        </authorList>
    </citation>
    <scope>NUCLEOTIDE SEQUENCE</scope>
</reference>
<sequence length="313" mass="36613">MDSSFYPEIEENYGIDMSEYYIDKNSFNPIVYIHKKHLMKNSSESSYEKRTNSHKHDKSQQFDYDRLNSKTYKTKVVTSEYTDPLVDETIKFAKDIIPITIPPSTNIDNPCYYTVKAYKKTKRKHEPQEYIECPRNTMNEKEKSKHTLNVKHRKCSRNKSSQSPTSVTHFSENNTIDDINENQSSFTYSFSEMSDDKQKKEEFAEKNKKHNVKNTKLVASESFEAIATEYINSLAESKSKVPLMNDKDKHSLCENIRSPVLKAIKERFDELINQNDRNTEMQNVNKVLRCHAKKLDNILEKLTSIENKLDSLS</sequence>
<feature type="compositionally biased region" description="Polar residues" evidence="1">
    <location>
        <begin position="158"/>
        <end position="172"/>
    </location>
</feature>
<dbReference type="OrthoDB" id="7427416at2759"/>
<evidence type="ECO:0000256" key="1">
    <source>
        <dbReference type="SAM" id="MobiDB-lite"/>
    </source>
</evidence>
<feature type="region of interest" description="Disordered" evidence="1">
    <location>
        <begin position="43"/>
        <end position="65"/>
    </location>
</feature>
<organism evidence="2 3">
    <name type="scientific">Pararge aegeria aegeria</name>
    <dbReference type="NCBI Taxonomy" id="348720"/>
    <lineage>
        <taxon>Eukaryota</taxon>
        <taxon>Metazoa</taxon>
        <taxon>Ecdysozoa</taxon>
        <taxon>Arthropoda</taxon>
        <taxon>Hexapoda</taxon>
        <taxon>Insecta</taxon>
        <taxon>Pterygota</taxon>
        <taxon>Neoptera</taxon>
        <taxon>Endopterygota</taxon>
        <taxon>Lepidoptera</taxon>
        <taxon>Glossata</taxon>
        <taxon>Ditrysia</taxon>
        <taxon>Papilionoidea</taxon>
        <taxon>Nymphalidae</taxon>
        <taxon>Satyrinae</taxon>
        <taxon>Satyrini</taxon>
        <taxon>Parargina</taxon>
        <taxon>Pararge</taxon>
    </lineage>
</organism>
<protein>
    <submittedName>
        <fullName evidence="2">Jg17416 protein</fullName>
    </submittedName>
</protein>
<keyword evidence="3" id="KW-1185">Reference proteome</keyword>
<dbReference type="Proteomes" id="UP000838756">
    <property type="component" value="Unassembled WGS sequence"/>
</dbReference>
<dbReference type="AlphaFoldDB" id="A0A8S4QZE3"/>
<feature type="non-terminal residue" evidence="2">
    <location>
        <position position="1"/>
    </location>
</feature>
<evidence type="ECO:0000313" key="3">
    <source>
        <dbReference type="Proteomes" id="UP000838756"/>
    </source>
</evidence>